<reference evidence="2" key="1">
    <citation type="journal article" date="2021" name="Sci. Adv.">
        <title>The American lobster genome reveals insights on longevity, neural, and immune adaptations.</title>
        <authorList>
            <person name="Polinski J.M."/>
            <person name="Zimin A.V."/>
            <person name="Clark K.F."/>
            <person name="Kohn A.B."/>
            <person name="Sadowski N."/>
            <person name="Timp W."/>
            <person name="Ptitsyn A."/>
            <person name="Khanna P."/>
            <person name="Romanova D.Y."/>
            <person name="Williams P."/>
            <person name="Greenwood S.J."/>
            <person name="Moroz L.L."/>
            <person name="Walt D.R."/>
            <person name="Bodnar A.G."/>
        </authorList>
    </citation>
    <scope>NUCLEOTIDE SEQUENCE</scope>
    <source>
        <strain evidence="2">GMGI-L3</strain>
    </source>
</reference>
<dbReference type="SMART" id="SM00034">
    <property type="entry name" value="CLECT"/>
    <property type="match status" value="2"/>
</dbReference>
<comment type="caution">
    <text evidence="2">The sequence shown here is derived from an EMBL/GenBank/DDBJ whole genome shotgun (WGS) entry which is preliminary data.</text>
</comment>
<protein>
    <submittedName>
        <fullName evidence="2">C-type lectin-like 22</fullName>
    </submittedName>
</protein>
<feature type="domain" description="C-type lectin" evidence="1">
    <location>
        <begin position="165"/>
        <end position="289"/>
    </location>
</feature>
<dbReference type="EMBL" id="JAHLQT010034244">
    <property type="protein sequence ID" value="KAG7158888.1"/>
    <property type="molecule type" value="Genomic_DNA"/>
</dbReference>
<dbReference type="Gene3D" id="3.10.100.10">
    <property type="entry name" value="Mannose-Binding Protein A, subunit A"/>
    <property type="match status" value="2"/>
</dbReference>
<evidence type="ECO:0000313" key="3">
    <source>
        <dbReference type="Proteomes" id="UP000747542"/>
    </source>
</evidence>
<accession>A0A8J5MPC9</accession>
<dbReference type="PANTHER" id="PTHR22803">
    <property type="entry name" value="MANNOSE, PHOSPHOLIPASE, LECTIN RECEPTOR RELATED"/>
    <property type="match status" value="1"/>
</dbReference>
<gene>
    <name evidence="2" type="primary">Clec-L22</name>
    <name evidence="2" type="ORF">Hamer_G006265</name>
</gene>
<dbReference type="CDD" id="cd00037">
    <property type="entry name" value="CLECT"/>
    <property type="match status" value="2"/>
</dbReference>
<sequence length="293" mass="32950">MTCGSPYTLVGNECLYFMVFAKVTFQEAHYTCQTADGGLANIISATQMKAVVDYIKFSDFKSKDFWLDGTDSEEEGKWTTVSGQPILMGTPFWASYLAHDEPNDYLHKEDCLVLSYDEFYYMNDVSCDDKSHPLCQAPPTLTAEDEGAATALSGSLECPFMFNPVGGLCLAFVLWEKLSWTDARQICHGMNGDLVAITDIEVLRALYMHLQDENIADHTFWVGGSDAEEGDWRWTTNEAVDMGTPFWGLYKYQQEPTAGIFGNCLTLKSPGGYYFRDDSCHEKHNPLCMYVEP</sequence>
<dbReference type="InterPro" id="IPR001304">
    <property type="entry name" value="C-type_lectin-like"/>
</dbReference>
<dbReference type="InterPro" id="IPR016187">
    <property type="entry name" value="CTDL_fold"/>
</dbReference>
<proteinExistence type="predicted"/>
<name>A0A8J5MPC9_HOMAM</name>
<dbReference type="SUPFAM" id="SSF56436">
    <property type="entry name" value="C-type lectin-like"/>
    <property type="match status" value="2"/>
</dbReference>
<organism evidence="2 3">
    <name type="scientific">Homarus americanus</name>
    <name type="common">American lobster</name>
    <dbReference type="NCBI Taxonomy" id="6706"/>
    <lineage>
        <taxon>Eukaryota</taxon>
        <taxon>Metazoa</taxon>
        <taxon>Ecdysozoa</taxon>
        <taxon>Arthropoda</taxon>
        <taxon>Crustacea</taxon>
        <taxon>Multicrustacea</taxon>
        <taxon>Malacostraca</taxon>
        <taxon>Eumalacostraca</taxon>
        <taxon>Eucarida</taxon>
        <taxon>Decapoda</taxon>
        <taxon>Pleocyemata</taxon>
        <taxon>Astacidea</taxon>
        <taxon>Nephropoidea</taxon>
        <taxon>Nephropidae</taxon>
        <taxon>Homarus</taxon>
    </lineage>
</organism>
<feature type="domain" description="C-type lectin" evidence="1">
    <location>
        <begin position="10"/>
        <end position="136"/>
    </location>
</feature>
<dbReference type="InterPro" id="IPR016186">
    <property type="entry name" value="C-type_lectin-like/link_sf"/>
</dbReference>
<evidence type="ECO:0000313" key="2">
    <source>
        <dbReference type="EMBL" id="KAG7158888.1"/>
    </source>
</evidence>
<keyword evidence="3" id="KW-1185">Reference proteome</keyword>
<dbReference type="PROSITE" id="PS50041">
    <property type="entry name" value="C_TYPE_LECTIN_2"/>
    <property type="match status" value="2"/>
</dbReference>
<dbReference type="Proteomes" id="UP000747542">
    <property type="component" value="Unassembled WGS sequence"/>
</dbReference>
<dbReference type="Pfam" id="PF00059">
    <property type="entry name" value="Lectin_C"/>
    <property type="match status" value="2"/>
</dbReference>
<dbReference type="AlphaFoldDB" id="A0A8J5MPC9"/>
<evidence type="ECO:0000259" key="1">
    <source>
        <dbReference type="PROSITE" id="PS50041"/>
    </source>
</evidence>
<dbReference type="InterPro" id="IPR050111">
    <property type="entry name" value="C-type_lectin/snaclec_domain"/>
</dbReference>